<sequence length="140" mass="15311">MRKANLVLGLIAMIIPHLASSSSPITSSLRKEFSLASYYNAHNPGSNNCGGEAETFSATAGVKLWDSGNACGKRYLVRCVEGGPMHVPCRFGGEISVIIQRRCSNLCDDEYDMNLSEEAFAKIADIDRTHVIKIAYRPEN</sequence>
<dbReference type="InterPro" id="IPR036908">
    <property type="entry name" value="RlpA-like_sf"/>
</dbReference>
<name>A0AAP0FWI9_9ASPA</name>
<dbReference type="PROSITE" id="PS50842">
    <property type="entry name" value="EXPANSIN_EG45"/>
    <property type="match status" value="1"/>
</dbReference>
<gene>
    <name evidence="3" type="ORF">KSP39_PZI021515</name>
</gene>
<feature type="chain" id="PRO_5043008598" description="Expansin-like EG45 domain-containing protein" evidence="1">
    <location>
        <begin position="22"/>
        <end position="140"/>
    </location>
</feature>
<dbReference type="SUPFAM" id="SSF50685">
    <property type="entry name" value="Barwin-like endoglucanases"/>
    <property type="match status" value="1"/>
</dbReference>
<dbReference type="PANTHER" id="PTHR47480:SF1">
    <property type="entry name" value="EG45-LIKE DOMAIN CONTAINING PROTEIN 1"/>
    <property type="match status" value="1"/>
</dbReference>
<feature type="signal peptide" evidence="1">
    <location>
        <begin position="1"/>
        <end position="21"/>
    </location>
</feature>
<reference evidence="3 4" key="1">
    <citation type="journal article" date="2022" name="Nat. Plants">
        <title>Genomes of leafy and leafless Platanthera orchids illuminate the evolution of mycoheterotrophy.</title>
        <authorList>
            <person name="Li M.H."/>
            <person name="Liu K.W."/>
            <person name="Li Z."/>
            <person name="Lu H.C."/>
            <person name="Ye Q.L."/>
            <person name="Zhang D."/>
            <person name="Wang J.Y."/>
            <person name="Li Y.F."/>
            <person name="Zhong Z.M."/>
            <person name="Liu X."/>
            <person name="Yu X."/>
            <person name="Liu D.K."/>
            <person name="Tu X.D."/>
            <person name="Liu B."/>
            <person name="Hao Y."/>
            <person name="Liao X.Y."/>
            <person name="Jiang Y.T."/>
            <person name="Sun W.H."/>
            <person name="Chen J."/>
            <person name="Chen Y.Q."/>
            <person name="Ai Y."/>
            <person name="Zhai J.W."/>
            <person name="Wu S.S."/>
            <person name="Zhou Z."/>
            <person name="Hsiao Y.Y."/>
            <person name="Wu W.L."/>
            <person name="Chen Y.Y."/>
            <person name="Lin Y.F."/>
            <person name="Hsu J.L."/>
            <person name="Li C.Y."/>
            <person name="Wang Z.W."/>
            <person name="Zhao X."/>
            <person name="Zhong W.Y."/>
            <person name="Ma X.K."/>
            <person name="Ma L."/>
            <person name="Huang J."/>
            <person name="Chen G.Z."/>
            <person name="Huang M.Z."/>
            <person name="Huang L."/>
            <person name="Peng D.H."/>
            <person name="Luo Y.B."/>
            <person name="Zou S.Q."/>
            <person name="Chen S.P."/>
            <person name="Lan S."/>
            <person name="Tsai W.C."/>
            <person name="Van de Peer Y."/>
            <person name="Liu Z.J."/>
        </authorList>
    </citation>
    <scope>NUCLEOTIDE SEQUENCE [LARGE SCALE GENOMIC DNA]</scope>
    <source>
        <strain evidence="3">Lor287</strain>
    </source>
</reference>
<dbReference type="InterPro" id="IPR007112">
    <property type="entry name" value="Expansin/allergen_DPBB_dom"/>
</dbReference>
<keyword evidence="1" id="KW-0732">Signal</keyword>
<dbReference type="EMBL" id="JBBWWQ010000019">
    <property type="protein sequence ID" value="KAK8919366.1"/>
    <property type="molecule type" value="Genomic_DNA"/>
</dbReference>
<comment type="caution">
    <text evidence="3">The sequence shown here is derived from an EMBL/GenBank/DDBJ whole genome shotgun (WGS) entry which is preliminary data.</text>
</comment>
<organism evidence="3 4">
    <name type="scientific">Platanthera zijinensis</name>
    <dbReference type="NCBI Taxonomy" id="2320716"/>
    <lineage>
        <taxon>Eukaryota</taxon>
        <taxon>Viridiplantae</taxon>
        <taxon>Streptophyta</taxon>
        <taxon>Embryophyta</taxon>
        <taxon>Tracheophyta</taxon>
        <taxon>Spermatophyta</taxon>
        <taxon>Magnoliopsida</taxon>
        <taxon>Liliopsida</taxon>
        <taxon>Asparagales</taxon>
        <taxon>Orchidaceae</taxon>
        <taxon>Orchidoideae</taxon>
        <taxon>Orchideae</taxon>
        <taxon>Orchidinae</taxon>
        <taxon>Platanthera</taxon>
    </lineage>
</organism>
<proteinExistence type="predicted"/>
<evidence type="ECO:0000313" key="4">
    <source>
        <dbReference type="Proteomes" id="UP001418222"/>
    </source>
</evidence>
<evidence type="ECO:0000313" key="3">
    <source>
        <dbReference type="EMBL" id="KAK8919366.1"/>
    </source>
</evidence>
<evidence type="ECO:0000259" key="2">
    <source>
        <dbReference type="PROSITE" id="PS50842"/>
    </source>
</evidence>
<feature type="domain" description="Expansin-like EG45" evidence="2">
    <location>
        <begin position="34"/>
        <end position="140"/>
    </location>
</feature>
<dbReference type="Proteomes" id="UP001418222">
    <property type="component" value="Unassembled WGS sequence"/>
</dbReference>
<dbReference type="Gene3D" id="2.40.40.10">
    <property type="entry name" value="RlpA-like domain"/>
    <property type="match status" value="1"/>
</dbReference>
<protein>
    <recommendedName>
        <fullName evidence="2">Expansin-like EG45 domain-containing protein</fullName>
    </recommendedName>
</protein>
<dbReference type="PANTHER" id="PTHR47480">
    <property type="entry name" value="EG45-LIKE DOMAIN CONTAINING PROTEIN"/>
    <property type="match status" value="1"/>
</dbReference>
<dbReference type="AlphaFoldDB" id="A0AAP0FWI9"/>
<dbReference type="InterPro" id="IPR009009">
    <property type="entry name" value="RlpA-like_DPBB"/>
</dbReference>
<evidence type="ECO:0000256" key="1">
    <source>
        <dbReference type="SAM" id="SignalP"/>
    </source>
</evidence>
<accession>A0AAP0FWI9</accession>
<keyword evidence="4" id="KW-1185">Reference proteome</keyword>
<dbReference type="Pfam" id="PF03330">
    <property type="entry name" value="DPBB_1"/>
    <property type="match status" value="1"/>
</dbReference>